<dbReference type="GO" id="GO:0005634">
    <property type="term" value="C:nucleus"/>
    <property type="evidence" value="ECO:0007669"/>
    <property type="project" value="UniProtKB-SubCell"/>
</dbReference>
<dbReference type="InterPro" id="IPR059161">
    <property type="entry name" value="Znf-C2H2_STOP1/2_3rd"/>
</dbReference>
<reference evidence="12" key="1">
    <citation type="submission" date="2019-09" db="EMBL/GenBank/DDBJ databases">
        <authorList>
            <person name="Zhang L."/>
        </authorList>
    </citation>
    <scope>NUCLEOTIDE SEQUENCE</scope>
</reference>
<dbReference type="Gene3D" id="3.30.160.60">
    <property type="entry name" value="Classic Zinc Finger"/>
    <property type="match status" value="2"/>
</dbReference>
<dbReference type="InterPro" id="IPR036236">
    <property type="entry name" value="Znf_C2H2_sf"/>
</dbReference>
<dbReference type="GO" id="GO:0010447">
    <property type="term" value="P:response to acidic pH"/>
    <property type="evidence" value="ECO:0007669"/>
    <property type="project" value="InterPro"/>
</dbReference>
<evidence type="ECO:0000256" key="2">
    <source>
        <dbReference type="ARBA" id="ARBA00022723"/>
    </source>
</evidence>
<evidence type="ECO:0000256" key="1">
    <source>
        <dbReference type="ARBA" id="ARBA00004123"/>
    </source>
</evidence>
<name>A0A5K1FZ57_9MAGN</name>
<evidence type="ECO:0000256" key="9">
    <source>
        <dbReference type="PROSITE-ProRule" id="PRU00042"/>
    </source>
</evidence>
<keyword evidence="2" id="KW-0479">Metal-binding</keyword>
<dbReference type="Pfam" id="PF00096">
    <property type="entry name" value="zf-C2H2"/>
    <property type="match status" value="1"/>
</dbReference>
<dbReference type="InterPro" id="IPR044300">
    <property type="entry name" value="STOP1/2"/>
</dbReference>
<dbReference type="InterPro" id="IPR013087">
    <property type="entry name" value="Znf_C2H2_type"/>
</dbReference>
<keyword evidence="6" id="KW-0805">Transcription regulation</keyword>
<proteinExistence type="predicted"/>
<keyword evidence="8" id="KW-0539">Nucleus</keyword>
<evidence type="ECO:0000313" key="12">
    <source>
        <dbReference type="EMBL" id="VVW66086.1"/>
    </source>
</evidence>
<keyword evidence="4 9" id="KW-0863">Zinc-finger</keyword>
<evidence type="ECO:0000256" key="7">
    <source>
        <dbReference type="ARBA" id="ARBA00023163"/>
    </source>
</evidence>
<dbReference type="FunFam" id="3.30.160.60:FF:000145">
    <property type="entry name" value="Zinc finger protein 574"/>
    <property type="match status" value="1"/>
</dbReference>
<feature type="region of interest" description="Disordered" evidence="10">
    <location>
        <begin position="230"/>
        <end position="251"/>
    </location>
</feature>
<dbReference type="SUPFAM" id="SSF57667">
    <property type="entry name" value="beta-beta-alpha zinc fingers"/>
    <property type="match status" value="1"/>
</dbReference>
<evidence type="ECO:0000256" key="5">
    <source>
        <dbReference type="ARBA" id="ARBA00022833"/>
    </source>
</evidence>
<protein>
    <recommendedName>
        <fullName evidence="11">C2H2-type domain-containing protein</fullName>
    </recommendedName>
</protein>
<evidence type="ECO:0000256" key="10">
    <source>
        <dbReference type="SAM" id="MobiDB-lite"/>
    </source>
</evidence>
<feature type="domain" description="C2H2-type" evidence="11">
    <location>
        <begin position="81"/>
        <end position="108"/>
    </location>
</feature>
<dbReference type="AlphaFoldDB" id="A0A5K1FZ57"/>
<dbReference type="Gramene" id="NC8G0218260.1">
    <property type="protein sequence ID" value="NC8G0218260.1:cds"/>
    <property type="gene ID" value="NC8G0218260"/>
</dbReference>
<dbReference type="EMBL" id="LR721786">
    <property type="protein sequence ID" value="VVW66086.1"/>
    <property type="molecule type" value="Genomic_DNA"/>
</dbReference>
<feature type="compositionally biased region" description="Basic and acidic residues" evidence="10">
    <location>
        <begin position="231"/>
        <end position="242"/>
    </location>
</feature>
<dbReference type="GO" id="GO:0008270">
    <property type="term" value="F:zinc ion binding"/>
    <property type="evidence" value="ECO:0007669"/>
    <property type="project" value="UniProtKB-KW"/>
</dbReference>
<dbReference type="Pfam" id="PF23118">
    <property type="entry name" value="zf-C2H2_STOP2_C"/>
    <property type="match status" value="1"/>
</dbReference>
<dbReference type="SMART" id="SM00355">
    <property type="entry name" value="ZnF_C2H2"/>
    <property type="match status" value="3"/>
</dbReference>
<organism evidence="12">
    <name type="scientific">Nymphaea colorata</name>
    <name type="common">pocket water lily</name>
    <dbReference type="NCBI Taxonomy" id="210225"/>
    <lineage>
        <taxon>Eukaryota</taxon>
        <taxon>Viridiplantae</taxon>
        <taxon>Streptophyta</taxon>
        <taxon>Embryophyta</taxon>
        <taxon>Tracheophyta</taxon>
        <taxon>Spermatophyta</taxon>
        <taxon>Magnoliopsida</taxon>
        <taxon>Nymphaeales</taxon>
        <taxon>Nymphaeaceae</taxon>
        <taxon>Nymphaea</taxon>
    </lineage>
</organism>
<dbReference type="PANTHER" id="PTHR46352">
    <property type="entry name" value="PROTEIN SENSITIVE TO PROTON RHIZOTOXICITY 1"/>
    <property type="match status" value="1"/>
</dbReference>
<keyword evidence="5" id="KW-0862">Zinc</keyword>
<dbReference type="PROSITE" id="PS00028">
    <property type="entry name" value="ZINC_FINGER_C2H2_1"/>
    <property type="match status" value="1"/>
</dbReference>
<gene>
    <name evidence="12" type="ORF">NYM_LOCUS25750</name>
</gene>
<evidence type="ECO:0000256" key="4">
    <source>
        <dbReference type="ARBA" id="ARBA00022771"/>
    </source>
</evidence>
<accession>A0A5K1FZ57</accession>
<evidence type="ECO:0000256" key="8">
    <source>
        <dbReference type="ARBA" id="ARBA00023242"/>
    </source>
</evidence>
<comment type="subcellular location">
    <subcellularLocation>
        <location evidence="1">Nucleus</location>
    </subcellularLocation>
</comment>
<evidence type="ECO:0000259" key="11">
    <source>
        <dbReference type="PROSITE" id="PS50157"/>
    </source>
</evidence>
<dbReference type="PROSITE" id="PS50157">
    <property type="entry name" value="ZINC_FINGER_C2H2_2"/>
    <property type="match status" value="1"/>
</dbReference>
<dbReference type="Pfam" id="PF23115">
    <property type="entry name" value="zf-C2H2_STOP2_3rd"/>
    <property type="match status" value="1"/>
</dbReference>
<keyword evidence="7" id="KW-0804">Transcription</keyword>
<evidence type="ECO:0000256" key="6">
    <source>
        <dbReference type="ARBA" id="ARBA00023015"/>
    </source>
</evidence>
<dbReference type="InterPro" id="IPR058196">
    <property type="entry name" value="zf-C2H2_STOP1/2_C"/>
</dbReference>
<dbReference type="GO" id="GO:0010044">
    <property type="term" value="P:response to aluminum ion"/>
    <property type="evidence" value="ECO:0007669"/>
    <property type="project" value="InterPro"/>
</dbReference>
<sequence length="298" mass="32967">MAMSKEIDSAICGIISSGSALLQFCGQGLGQAPGLQPGVENPAVSAPPPPAMQIGGRTGGAGGKYDIVEIDAVELLTEHVHFCEICGKGFKRDANLRMHMRAHGDRYKSQEALAKPGRTADPAVELLEKVRFSCPFVGCNRNQRHPRFRPLKSAICVKNHFKRSHCPRKYSCNKCNRKTFSVLADLKSHLKHCGRTRWACSCGTTFSRKDKLFGHMALFEGHMPAVNQLPEETKKEEQRPEAEASGTIRGTVEKELQAIDERYFDSLGDDFFGSEFEMEMGLGYSDVVPADDAFREQL</sequence>
<evidence type="ECO:0000256" key="3">
    <source>
        <dbReference type="ARBA" id="ARBA00022737"/>
    </source>
</evidence>
<keyword evidence="3" id="KW-0677">Repeat</keyword>
<dbReference type="PANTHER" id="PTHR46352:SF14">
    <property type="entry name" value="PROTEIN SENSITIVE TO PROTON RHIZOTOXICITY 2-LIKE"/>
    <property type="match status" value="1"/>
</dbReference>